<organism evidence="2 3">
    <name type="scientific">Linum trigynum</name>
    <dbReference type="NCBI Taxonomy" id="586398"/>
    <lineage>
        <taxon>Eukaryota</taxon>
        <taxon>Viridiplantae</taxon>
        <taxon>Streptophyta</taxon>
        <taxon>Embryophyta</taxon>
        <taxon>Tracheophyta</taxon>
        <taxon>Spermatophyta</taxon>
        <taxon>Magnoliopsida</taxon>
        <taxon>eudicotyledons</taxon>
        <taxon>Gunneridae</taxon>
        <taxon>Pentapetalae</taxon>
        <taxon>rosids</taxon>
        <taxon>fabids</taxon>
        <taxon>Malpighiales</taxon>
        <taxon>Linaceae</taxon>
        <taxon>Linum</taxon>
    </lineage>
</organism>
<dbReference type="InterPro" id="IPR025558">
    <property type="entry name" value="DUF4283"/>
</dbReference>
<dbReference type="PANTHER" id="PTHR31286">
    <property type="entry name" value="GLYCINE-RICH CELL WALL STRUCTURAL PROTEIN 1.8-LIKE"/>
    <property type="match status" value="1"/>
</dbReference>
<dbReference type="Pfam" id="PF14111">
    <property type="entry name" value="DUF4283"/>
    <property type="match status" value="1"/>
</dbReference>
<protein>
    <recommendedName>
        <fullName evidence="1">DUF4283 domain-containing protein</fullName>
    </recommendedName>
</protein>
<dbReference type="AlphaFoldDB" id="A0AAV2F7M4"/>
<feature type="domain" description="DUF4283" evidence="1">
    <location>
        <begin position="55"/>
        <end position="135"/>
    </location>
</feature>
<dbReference type="EMBL" id="OZ034819">
    <property type="protein sequence ID" value="CAL1394200.1"/>
    <property type="molecule type" value="Genomic_DNA"/>
</dbReference>
<gene>
    <name evidence="2" type="ORF">LTRI10_LOCUS34719</name>
</gene>
<evidence type="ECO:0000313" key="3">
    <source>
        <dbReference type="Proteomes" id="UP001497516"/>
    </source>
</evidence>
<name>A0AAV2F7M4_9ROSI</name>
<dbReference type="InterPro" id="IPR040256">
    <property type="entry name" value="At4g02000-like"/>
</dbReference>
<evidence type="ECO:0000259" key="1">
    <source>
        <dbReference type="Pfam" id="PF14111"/>
    </source>
</evidence>
<dbReference type="PANTHER" id="PTHR31286:SF165">
    <property type="entry name" value="DUF4283 DOMAIN-CONTAINING PROTEIN"/>
    <property type="match status" value="1"/>
</dbReference>
<proteinExistence type="predicted"/>
<keyword evidence="3" id="KW-1185">Reference proteome</keyword>
<dbReference type="Proteomes" id="UP001497516">
    <property type="component" value="Chromosome 6"/>
</dbReference>
<evidence type="ECO:0000313" key="2">
    <source>
        <dbReference type="EMBL" id="CAL1394200.1"/>
    </source>
</evidence>
<sequence length="230" mass="25664">MKAVADGSSPVAVGEGRSWASLFGAAEDNKLEYFEPELVNGSLRIPKSVMEEGAKQVEPTLVGQFLRAPPSIASIRSWANLLWVRDGEIRVSEFDDRLFLFQFPSEAVSRWVFEGGPWHYRNNMICLRKWVPGIQALTIDNSAVPIWVKLSGLPAELSSKEGLGRVASLIGSLLCMDQPTRFRQRVGIAKVCVELNAKKPQVNRISITPDGMDEMFIQVEYCHLPYLSIL</sequence>
<accession>A0AAV2F7M4</accession>
<reference evidence="2 3" key="1">
    <citation type="submission" date="2024-04" db="EMBL/GenBank/DDBJ databases">
        <authorList>
            <person name="Fracassetti M."/>
        </authorList>
    </citation>
    <scope>NUCLEOTIDE SEQUENCE [LARGE SCALE GENOMIC DNA]</scope>
</reference>